<dbReference type="EMBL" id="JACHGF010000014">
    <property type="protein sequence ID" value="MBB5287108.1"/>
    <property type="molecule type" value="Genomic_DNA"/>
</dbReference>
<evidence type="ECO:0000259" key="1">
    <source>
        <dbReference type="Pfam" id="PF18925"/>
    </source>
</evidence>
<organism evidence="2 3">
    <name type="scientific">Rhabdobacter roseus</name>
    <dbReference type="NCBI Taxonomy" id="1655419"/>
    <lineage>
        <taxon>Bacteria</taxon>
        <taxon>Pseudomonadati</taxon>
        <taxon>Bacteroidota</taxon>
        <taxon>Cytophagia</taxon>
        <taxon>Cytophagales</taxon>
        <taxon>Cytophagaceae</taxon>
        <taxon>Rhabdobacter</taxon>
    </lineage>
</organism>
<dbReference type="RefSeq" id="WP_184178885.1">
    <property type="nucleotide sequence ID" value="NZ_JACHGF010000014.1"/>
</dbReference>
<reference evidence="2 3" key="1">
    <citation type="submission" date="2020-08" db="EMBL/GenBank/DDBJ databases">
        <title>Genomic Encyclopedia of Type Strains, Phase IV (KMG-IV): sequencing the most valuable type-strain genomes for metagenomic binning, comparative biology and taxonomic classification.</title>
        <authorList>
            <person name="Goeker M."/>
        </authorList>
    </citation>
    <scope>NUCLEOTIDE SEQUENCE [LARGE SCALE GENOMIC DNA]</scope>
    <source>
        <strain evidence="2 3">DSM 105074</strain>
    </source>
</reference>
<keyword evidence="3" id="KW-1185">Reference proteome</keyword>
<feature type="domain" description="DUF5675" evidence="1">
    <location>
        <begin position="5"/>
        <end position="134"/>
    </location>
</feature>
<name>A0A840U449_9BACT</name>
<dbReference type="Proteomes" id="UP000557307">
    <property type="component" value="Unassembled WGS sequence"/>
</dbReference>
<proteinExistence type="predicted"/>
<evidence type="ECO:0000313" key="2">
    <source>
        <dbReference type="EMBL" id="MBB5287108.1"/>
    </source>
</evidence>
<protein>
    <recommendedName>
        <fullName evidence="1">DUF5675 domain-containing protein</fullName>
    </recommendedName>
</protein>
<dbReference type="Pfam" id="PF18925">
    <property type="entry name" value="DUF5675"/>
    <property type="match status" value="1"/>
</dbReference>
<dbReference type="AlphaFoldDB" id="A0A840U449"/>
<sequence>MEILVKRVAQGPNTTLGHLYIDGVFECYTLEDTDRGLHSKMTLAELLRIKLHSWTCIPTGRYKLGKRYSPAFKRILPWLLSVLGFEYIYFHSGNKHEETKGCLLTGTDFKKLKNGDFYATDSRPAFNSLWEKMEAAWARNEEVWCAVEREYIPSA</sequence>
<dbReference type="InterPro" id="IPR043732">
    <property type="entry name" value="DUF5675"/>
</dbReference>
<evidence type="ECO:0000313" key="3">
    <source>
        <dbReference type="Proteomes" id="UP000557307"/>
    </source>
</evidence>
<comment type="caution">
    <text evidence="2">The sequence shown here is derived from an EMBL/GenBank/DDBJ whole genome shotgun (WGS) entry which is preliminary data.</text>
</comment>
<gene>
    <name evidence="2" type="ORF">HNQ92_005270</name>
</gene>
<accession>A0A840U449</accession>